<dbReference type="AlphaFoldDB" id="A0A8B8CEQ9"/>
<keyword evidence="2" id="KW-0472">Membrane</keyword>
<keyword evidence="3" id="KW-0732">Signal</keyword>
<protein>
    <submittedName>
        <fullName evidence="5">Uncharacterized protein LOC111118463 isoform X1</fullName>
    </submittedName>
</protein>
<evidence type="ECO:0000256" key="2">
    <source>
        <dbReference type="SAM" id="Phobius"/>
    </source>
</evidence>
<dbReference type="InterPro" id="IPR036116">
    <property type="entry name" value="FN3_sf"/>
</dbReference>
<keyword evidence="2" id="KW-0812">Transmembrane</keyword>
<dbReference type="KEGG" id="cvn:111118463"/>
<feature type="compositionally biased region" description="Basic and acidic residues" evidence="1">
    <location>
        <begin position="722"/>
        <end position="733"/>
    </location>
</feature>
<gene>
    <name evidence="5" type="primary">LOC111118463</name>
</gene>
<organism evidence="4 5">
    <name type="scientific">Crassostrea virginica</name>
    <name type="common">Eastern oyster</name>
    <dbReference type="NCBI Taxonomy" id="6565"/>
    <lineage>
        <taxon>Eukaryota</taxon>
        <taxon>Metazoa</taxon>
        <taxon>Spiralia</taxon>
        <taxon>Lophotrochozoa</taxon>
        <taxon>Mollusca</taxon>
        <taxon>Bivalvia</taxon>
        <taxon>Autobranchia</taxon>
        <taxon>Pteriomorphia</taxon>
        <taxon>Ostreida</taxon>
        <taxon>Ostreoidea</taxon>
        <taxon>Ostreidae</taxon>
        <taxon>Crassostrea</taxon>
    </lineage>
</organism>
<dbReference type="InterPro" id="IPR013783">
    <property type="entry name" value="Ig-like_fold"/>
</dbReference>
<sequence length="958" mass="105282">MKIPVSLSLFILSCTSIGFSTSNTVIHPASFKSVAVDTILDISCSVVGAATASSSGLQLQKCVPRPNSCQILTPVRRTNTTYYYKEAFNIAGPMLIDFICNSTAGTGNSSHLSVVVGYKPKLPDTVDCISLNKADLKCTWKIPEINLKNSVKSNWTITYSDGSREYKNNFSAQAYRPCPEPKPIEQESTIHCNIPDHYVELIDTFEPSSNYTMNVTLNNSIGVASRLYQITVSNIVKLTPPTMRIEPRKDTLEVFLELPSDYVSNRNYRTSVVEYVVSYWTPWSKENKTVTVSSQESDISLSLKDCVPYNTYFVSMKAKPRKSLDQYWSDVTTQNVTTKADVPYDFPVTSPGLYTISNTPKTKGLTVFYKPLMKRYWNSKDCVVNVQVSDQVKGTLWTGNFTISNSFLEIPLEITDSIYTATFRYVNNEGASESSSSLSITKKEEEEEGSKMVVTVEETEAGYFITWDMYDVNSSAITVMWCTRKSARTCENDVQWKVFQNPGKGVHLSGIGHEKNKLFAVAVHQENQTSGGLTFPKCYYTLQNSQDNTKLAFTAERSDSNRLAVKLVSLYCQYPSKPVLYQVFYQEHKKGRLSCQDVISDLAGNVTRSAAYDLHSIMLTNINPQSSYDVCLRVTLANNQTLSSDIQTIKSIKHADLTADENDGTILGAVFGILFAAILMVVSVRYLRRKCCIGDAEIKMPPIEPFVPLLKSNESNSGYNHDLPDEKDNRDIADSGTHSLPESLSSEDQTTEGDGESVSSSGIGSTKCDSDVFSPPVTPTDAEKPTLLFQGKPPKPPAGTTCVGPVDFRMTVVPENGNPHTCSQHSTSNGAQFSSSCSNPLDSYMKGDLEEDGLNTLRELMDTSGNFSGGYQHVLCSNSSSTCASDSENMDTCPSTPELERAASQSTVCDSGPVEDRTLSSGGSSSWSGVTNYNVNFQIDSSGDNGTTDRSCSSYSMA</sequence>
<dbReference type="SUPFAM" id="SSF49265">
    <property type="entry name" value="Fibronectin type III"/>
    <property type="match status" value="2"/>
</dbReference>
<keyword evidence="2" id="KW-1133">Transmembrane helix</keyword>
<dbReference type="RefSeq" id="XP_022313664.1">
    <property type="nucleotide sequence ID" value="XM_022457956.1"/>
</dbReference>
<evidence type="ECO:0000313" key="4">
    <source>
        <dbReference type="Proteomes" id="UP000694844"/>
    </source>
</evidence>
<evidence type="ECO:0000256" key="3">
    <source>
        <dbReference type="SAM" id="SignalP"/>
    </source>
</evidence>
<reference evidence="5" key="1">
    <citation type="submission" date="2025-08" db="UniProtKB">
        <authorList>
            <consortium name="RefSeq"/>
        </authorList>
    </citation>
    <scope>IDENTIFICATION</scope>
    <source>
        <tissue evidence="5">Whole sample</tissue>
    </source>
</reference>
<feature type="chain" id="PRO_5034924730" evidence="3">
    <location>
        <begin position="23"/>
        <end position="958"/>
    </location>
</feature>
<evidence type="ECO:0000313" key="5">
    <source>
        <dbReference type="RefSeq" id="XP_022313664.1"/>
    </source>
</evidence>
<feature type="region of interest" description="Disordered" evidence="1">
    <location>
        <begin position="717"/>
        <end position="800"/>
    </location>
</feature>
<feature type="region of interest" description="Disordered" evidence="1">
    <location>
        <begin position="902"/>
        <end position="926"/>
    </location>
</feature>
<keyword evidence="4" id="KW-1185">Reference proteome</keyword>
<dbReference type="Gene3D" id="2.60.40.10">
    <property type="entry name" value="Immunoglobulins"/>
    <property type="match status" value="2"/>
</dbReference>
<evidence type="ECO:0000256" key="1">
    <source>
        <dbReference type="SAM" id="MobiDB-lite"/>
    </source>
</evidence>
<accession>A0A8B8CEQ9</accession>
<dbReference type="Proteomes" id="UP000694844">
    <property type="component" value="Chromosome 2"/>
</dbReference>
<dbReference type="OrthoDB" id="6114043at2759"/>
<feature type="compositionally biased region" description="Polar residues" evidence="1">
    <location>
        <begin position="736"/>
        <end position="748"/>
    </location>
</feature>
<dbReference type="GeneID" id="111118463"/>
<name>A0A8B8CEQ9_CRAVI</name>
<feature type="transmembrane region" description="Helical" evidence="2">
    <location>
        <begin position="666"/>
        <end position="687"/>
    </location>
</feature>
<feature type="signal peptide" evidence="3">
    <location>
        <begin position="1"/>
        <end position="22"/>
    </location>
</feature>
<proteinExistence type="predicted"/>